<dbReference type="Proteomes" id="UP000828390">
    <property type="component" value="Unassembled WGS sequence"/>
</dbReference>
<reference evidence="3" key="2">
    <citation type="submission" date="2020-11" db="EMBL/GenBank/DDBJ databases">
        <authorList>
            <person name="McCartney M.A."/>
            <person name="Auch B."/>
            <person name="Kono T."/>
            <person name="Mallez S."/>
            <person name="Becker A."/>
            <person name="Gohl D.M."/>
            <person name="Silverstein K.A.T."/>
            <person name="Koren S."/>
            <person name="Bechman K.B."/>
            <person name="Herman A."/>
            <person name="Abrahante J.E."/>
            <person name="Garbe J."/>
        </authorList>
    </citation>
    <scope>NUCLEOTIDE SEQUENCE</scope>
    <source>
        <strain evidence="3">Duluth1</strain>
        <tissue evidence="3">Whole animal</tissue>
    </source>
</reference>
<evidence type="ECO:0000256" key="1">
    <source>
        <dbReference type="PROSITE-ProRule" id="PRU00042"/>
    </source>
</evidence>
<keyword evidence="4" id="KW-1185">Reference proteome</keyword>
<feature type="domain" description="C2H2-type" evidence="2">
    <location>
        <begin position="24"/>
        <end position="51"/>
    </location>
</feature>
<proteinExistence type="predicted"/>
<dbReference type="Pfam" id="PF00096">
    <property type="entry name" value="zf-C2H2"/>
    <property type="match status" value="1"/>
</dbReference>
<dbReference type="InterPro" id="IPR013087">
    <property type="entry name" value="Znf_C2H2_type"/>
</dbReference>
<dbReference type="GO" id="GO:0008270">
    <property type="term" value="F:zinc ion binding"/>
    <property type="evidence" value="ECO:0007669"/>
    <property type="project" value="UniProtKB-KW"/>
</dbReference>
<comment type="caution">
    <text evidence="3">The sequence shown here is derived from an EMBL/GenBank/DDBJ whole genome shotgun (WGS) entry which is preliminary data.</text>
</comment>
<reference evidence="3" key="1">
    <citation type="journal article" date="2019" name="bioRxiv">
        <title>The Genome of the Zebra Mussel, Dreissena polymorpha: A Resource for Invasive Species Research.</title>
        <authorList>
            <person name="McCartney M.A."/>
            <person name="Auch B."/>
            <person name="Kono T."/>
            <person name="Mallez S."/>
            <person name="Zhang Y."/>
            <person name="Obille A."/>
            <person name="Becker A."/>
            <person name="Abrahante J.E."/>
            <person name="Garbe J."/>
            <person name="Badalamenti J.P."/>
            <person name="Herman A."/>
            <person name="Mangelson H."/>
            <person name="Liachko I."/>
            <person name="Sullivan S."/>
            <person name="Sone E.D."/>
            <person name="Koren S."/>
            <person name="Silverstein K.A.T."/>
            <person name="Beckman K.B."/>
            <person name="Gohl D.M."/>
        </authorList>
    </citation>
    <scope>NUCLEOTIDE SEQUENCE</scope>
    <source>
        <strain evidence="3">Duluth1</strain>
        <tissue evidence="3">Whole animal</tissue>
    </source>
</reference>
<evidence type="ECO:0000313" key="4">
    <source>
        <dbReference type="Proteomes" id="UP000828390"/>
    </source>
</evidence>
<sequence length="57" mass="6715">MCDKTFSYKASLKNHFEKHKAEMYQCNVCEELYTTETELAEHSVSHSWEDCPDLDVL</sequence>
<evidence type="ECO:0000313" key="3">
    <source>
        <dbReference type="EMBL" id="KAH3748511.1"/>
    </source>
</evidence>
<keyword evidence="1" id="KW-0863">Zinc-finger</keyword>
<dbReference type="AlphaFoldDB" id="A0A9D4I364"/>
<evidence type="ECO:0000259" key="2">
    <source>
        <dbReference type="PROSITE" id="PS50157"/>
    </source>
</evidence>
<organism evidence="3 4">
    <name type="scientific">Dreissena polymorpha</name>
    <name type="common">Zebra mussel</name>
    <name type="synonym">Mytilus polymorpha</name>
    <dbReference type="NCBI Taxonomy" id="45954"/>
    <lineage>
        <taxon>Eukaryota</taxon>
        <taxon>Metazoa</taxon>
        <taxon>Spiralia</taxon>
        <taxon>Lophotrochozoa</taxon>
        <taxon>Mollusca</taxon>
        <taxon>Bivalvia</taxon>
        <taxon>Autobranchia</taxon>
        <taxon>Heteroconchia</taxon>
        <taxon>Euheterodonta</taxon>
        <taxon>Imparidentia</taxon>
        <taxon>Neoheterodontei</taxon>
        <taxon>Myida</taxon>
        <taxon>Dreissenoidea</taxon>
        <taxon>Dreissenidae</taxon>
        <taxon>Dreissena</taxon>
    </lineage>
</organism>
<dbReference type="SMART" id="SM00355">
    <property type="entry name" value="ZnF_C2H2"/>
    <property type="match status" value="2"/>
</dbReference>
<name>A0A9D4I364_DREPO</name>
<gene>
    <name evidence="3" type="ORF">DPMN_182957</name>
</gene>
<dbReference type="Gene3D" id="3.30.160.60">
    <property type="entry name" value="Classic Zinc Finger"/>
    <property type="match status" value="1"/>
</dbReference>
<accession>A0A9D4I364</accession>
<dbReference type="EMBL" id="JAIWYP010000010">
    <property type="protein sequence ID" value="KAH3748511.1"/>
    <property type="molecule type" value="Genomic_DNA"/>
</dbReference>
<keyword evidence="1" id="KW-0862">Zinc</keyword>
<dbReference type="InterPro" id="IPR036236">
    <property type="entry name" value="Znf_C2H2_sf"/>
</dbReference>
<keyword evidence="1" id="KW-0479">Metal-binding</keyword>
<dbReference type="PROSITE" id="PS50157">
    <property type="entry name" value="ZINC_FINGER_C2H2_2"/>
    <property type="match status" value="1"/>
</dbReference>
<dbReference type="PROSITE" id="PS00028">
    <property type="entry name" value="ZINC_FINGER_C2H2_1"/>
    <property type="match status" value="1"/>
</dbReference>
<dbReference type="SUPFAM" id="SSF57667">
    <property type="entry name" value="beta-beta-alpha zinc fingers"/>
    <property type="match status" value="1"/>
</dbReference>
<protein>
    <recommendedName>
        <fullName evidence="2">C2H2-type domain-containing protein</fullName>
    </recommendedName>
</protein>